<proteinExistence type="predicted"/>
<sequence length="79" mass="8734">MADIADQETDQVVVTIDCLSSSGDLEALRSLIDRQSTLLYRDARGRKKYGVIASVPETEQTWGTQVQLTVNAVDYEEAV</sequence>
<dbReference type="EMBL" id="JBDXSU010000001">
    <property type="protein sequence ID" value="MFB5189061.1"/>
    <property type="molecule type" value="Genomic_DNA"/>
</dbReference>
<protein>
    <submittedName>
        <fullName evidence="1">Uncharacterized protein</fullName>
    </submittedName>
</protein>
<gene>
    <name evidence="1" type="ORF">KKP3000_001501</name>
</gene>
<reference evidence="1 2" key="1">
    <citation type="journal article" date="2024" name="Int. J. Mol. Sci.">
        <title>Exploration of Alicyclobacillus spp. Genome in Search of Antibiotic Resistance.</title>
        <authorList>
            <person name="Bucka-Kolendo J."/>
            <person name="Kiousi D.E."/>
            <person name="Dekowska A."/>
            <person name="Mikolajczuk-Szczyrba A."/>
            <person name="Karadedos D.M."/>
            <person name="Michael P."/>
            <person name="Galanis A."/>
            <person name="Sokolowska B."/>
        </authorList>
    </citation>
    <scope>NUCLEOTIDE SEQUENCE [LARGE SCALE GENOMIC DNA]</scope>
    <source>
        <strain evidence="1 2">KKP 3000</strain>
    </source>
</reference>
<comment type="caution">
    <text evidence="1">The sequence shown here is derived from an EMBL/GenBank/DDBJ whole genome shotgun (WGS) entry which is preliminary data.</text>
</comment>
<accession>A0ABV5AAF1</accession>
<dbReference type="Proteomes" id="UP001579974">
    <property type="component" value="Unassembled WGS sequence"/>
</dbReference>
<name>A0ABV5AAF1_9BACL</name>
<evidence type="ECO:0000313" key="1">
    <source>
        <dbReference type="EMBL" id="MFB5189061.1"/>
    </source>
</evidence>
<dbReference type="RefSeq" id="WP_275475880.1">
    <property type="nucleotide sequence ID" value="NZ_CP162940.1"/>
</dbReference>
<keyword evidence="2" id="KW-1185">Reference proteome</keyword>
<organism evidence="1 2">
    <name type="scientific">Alicyclobacillus fastidiosus</name>
    <dbReference type="NCBI Taxonomy" id="392011"/>
    <lineage>
        <taxon>Bacteria</taxon>
        <taxon>Bacillati</taxon>
        <taxon>Bacillota</taxon>
        <taxon>Bacilli</taxon>
        <taxon>Bacillales</taxon>
        <taxon>Alicyclobacillaceae</taxon>
        <taxon>Alicyclobacillus</taxon>
    </lineage>
</organism>
<evidence type="ECO:0000313" key="2">
    <source>
        <dbReference type="Proteomes" id="UP001579974"/>
    </source>
</evidence>